<dbReference type="PRINTS" id="PR00996">
    <property type="entry name" value="CHERMTFRASE"/>
</dbReference>
<dbReference type="EC" id="2.1.1.80" evidence="2"/>
<evidence type="ECO:0000313" key="7">
    <source>
        <dbReference type="EMBL" id="BCA29692.1"/>
    </source>
</evidence>
<dbReference type="Gene3D" id="1.10.155.10">
    <property type="entry name" value="Chemotaxis receptor methyltransferase CheR, N-terminal domain"/>
    <property type="match status" value="1"/>
</dbReference>
<evidence type="ECO:0000256" key="2">
    <source>
        <dbReference type="ARBA" id="ARBA00012534"/>
    </source>
</evidence>
<name>A0A679GJW2_9GAMM</name>
<dbReference type="Proteomes" id="UP000501237">
    <property type="component" value="Chromosome"/>
</dbReference>
<dbReference type="SMART" id="SM00138">
    <property type="entry name" value="MeTrc"/>
    <property type="match status" value="1"/>
</dbReference>
<evidence type="ECO:0000256" key="4">
    <source>
        <dbReference type="ARBA" id="ARBA00022679"/>
    </source>
</evidence>
<dbReference type="InterPro" id="IPR036804">
    <property type="entry name" value="CheR_N_sf"/>
</dbReference>
<dbReference type="PANTHER" id="PTHR24422">
    <property type="entry name" value="CHEMOTAXIS PROTEIN METHYLTRANSFERASE"/>
    <property type="match status" value="1"/>
</dbReference>
<dbReference type="SUPFAM" id="SSF53335">
    <property type="entry name" value="S-adenosyl-L-methionine-dependent methyltransferases"/>
    <property type="match status" value="1"/>
</dbReference>
<evidence type="ECO:0000313" key="8">
    <source>
        <dbReference type="Proteomes" id="UP000501237"/>
    </source>
</evidence>
<organism evidence="7 8">
    <name type="scientific">Metapseudomonas otitidis</name>
    <dbReference type="NCBI Taxonomy" id="319939"/>
    <lineage>
        <taxon>Bacteria</taxon>
        <taxon>Pseudomonadati</taxon>
        <taxon>Pseudomonadota</taxon>
        <taxon>Gammaproteobacteria</taxon>
        <taxon>Pseudomonadales</taxon>
        <taxon>Pseudomonadaceae</taxon>
        <taxon>Metapseudomonas</taxon>
    </lineage>
</organism>
<evidence type="ECO:0000256" key="5">
    <source>
        <dbReference type="ARBA" id="ARBA00022691"/>
    </source>
</evidence>
<evidence type="ECO:0000256" key="3">
    <source>
        <dbReference type="ARBA" id="ARBA00022603"/>
    </source>
</evidence>
<feature type="domain" description="CheR-type methyltransferase" evidence="6">
    <location>
        <begin position="1"/>
        <end position="254"/>
    </location>
</feature>
<dbReference type="InterPro" id="IPR029063">
    <property type="entry name" value="SAM-dependent_MTases_sf"/>
</dbReference>
<dbReference type="InterPro" id="IPR050903">
    <property type="entry name" value="Bact_Chemotaxis_MeTrfase"/>
</dbReference>
<proteinExistence type="predicted"/>
<dbReference type="SUPFAM" id="SSF47757">
    <property type="entry name" value="Chemotaxis receptor methyltransferase CheR, N-terminal domain"/>
    <property type="match status" value="1"/>
</dbReference>
<dbReference type="PROSITE" id="PS50123">
    <property type="entry name" value="CHER"/>
    <property type="match status" value="1"/>
</dbReference>
<gene>
    <name evidence="7" type="primary">cheR1</name>
    <name evidence="7" type="ORF">PtoMrB4_36690</name>
</gene>
<dbReference type="GO" id="GO:0032259">
    <property type="term" value="P:methylation"/>
    <property type="evidence" value="ECO:0007669"/>
    <property type="project" value="UniProtKB-KW"/>
</dbReference>
<protein>
    <recommendedName>
        <fullName evidence="2">protein-glutamate O-methyltransferase</fullName>
        <ecNumber evidence="2">2.1.1.80</ecNumber>
    </recommendedName>
</protein>
<accession>A0A679GJW2</accession>
<dbReference type="Pfam" id="PF01739">
    <property type="entry name" value="CheR"/>
    <property type="match status" value="1"/>
</dbReference>
<dbReference type="GO" id="GO:0008983">
    <property type="term" value="F:protein-glutamate O-methyltransferase activity"/>
    <property type="evidence" value="ECO:0007669"/>
    <property type="project" value="UniProtKB-EC"/>
</dbReference>
<evidence type="ECO:0000259" key="6">
    <source>
        <dbReference type="PROSITE" id="PS50123"/>
    </source>
</evidence>
<evidence type="ECO:0000256" key="1">
    <source>
        <dbReference type="ARBA" id="ARBA00001541"/>
    </source>
</evidence>
<sequence length="254" mass="28423">MLGSNKQYLVSSRLNKLMEQNGIKTLSELVQKIQNAPRSGLREQVVDAMTTNETLWFRDTYPFEVLKGRILPELIKANPNQPLRIWSAASSSGQEPFSISMAIDEFERTNLGQLKAGVRIVATDLSTAMLAACRAGEYDSLAMGRGLSQERLTRFFDPKGPGRWVVKPAIRNRVEFRALNLLDSYASLGKFDIVFCRNVLIYFSADVKKDILTRIHATLKPGGYLFLGASEALNGLPDLYQMVQCNPGIIYKVK</sequence>
<keyword evidence="4 7" id="KW-0808">Transferase</keyword>
<dbReference type="PANTHER" id="PTHR24422:SF21">
    <property type="entry name" value="CHEMOTAXIS PROTEIN METHYLTRANSFERASE 1"/>
    <property type="match status" value="1"/>
</dbReference>
<dbReference type="Gene3D" id="3.40.50.150">
    <property type="entry name" value="Vaccinia Virus protein VP39"/>
    <property type="match status" value="1"/>
</dbReference>
<keyword evidence="3 7" id="KW-0489">Methyltransferase</keyword>
<dbReference type="CDD" id="cd02440">
    <property type="entry name" value="AdoMet_MTases"/>
    <property type="match status" value="1"/>
</dbReference>
<keyword evidence="5" id="KW-0949">S-adenosyl-L-methionine</keyword>
<reference evidence="7 8" key="1">
    <citation type="journal article" date="2020" name="Microbiol. Resour. Announc.">
        <title>Complete genome sequence of Pseudomonas otitidis strain MrB4, isolated from Lake Biwa in Japan.</title>
        <authorList>
            <person name="Miyazaki K."/>
            <person name="Hase E."/>
            <person name="Maruya T."/>
        </authorList>
    </citation>
    <scope>NUCLEOTIDE SEQUENCE [LARGE SCALE GENOMIC DNA]</scope>
    <source>
        <strain evidence="7 8">MrB4</strain>
    </source>
</reference>
<comment type="catalytic activity">
    <reaction evidence="1">
        <text>L-glutamyl-[protein] + S-adenosyl-L-methionine = [protein]-L-glutamate 5-O-methyl ester + S-adenosyl-L-homocysteine</text>
        <dbReference type="Rhea" id="RHEA:24452"/>
        <dbReference type="Rhea" id="RHEA-COMP:10208"/>
        <dbReference type="Rhea" id="RHEA-COMP:10311"/>
        <dbReference type="ChEBI" id="CHEBI:29973"/>
        <dbReference type="ChEBI" id="CHEBI:57856"/>
        <dbReference type="ChEBI" id="CHEBI:59789"/>
        <dbReference type="ChEBI" id="CHEBI:82795"/>
        <dbReference type="EC" id="2.1.1.80"/>
    </reaction>
</comment>
<dbReference type="InterPro" id="IPR000780">
    <property type="entry name" value="CheR_MeTrfase"/>
</dbReference>
<dbReference type="EMBL" id="AP022642">
    <property type="protein sequence ID" value="BCA29692.1"/>
    <property type="molecule type" value="Genomic_DNA"/>
</dbReference>
<dbReference type="InterPro" id="IPR022642">
    <property type="entry name" value="CheR_C"/>
</dbReference>
<dbReference type="KEGG" id="poj:PtoMrB4_36690"/>
<dbReference type="AlphaFoldDB" id="A0A679GJW2"/>